<proteinExistence type="predicted"/>
<evidence type="ECO:0000259" key="1">
    <source>
        <dbReference type="PROSITE" id="PS50943"/>
    </source>
</evidence>
<dbReference type="InterPro" id="IPR010982">
    <property type="entry name" value="Lambda_DNA-bd_dom_sf"/>
</dbReference>
<gene>
    <name evidence="3" type="ORF">MYW70_03490</name>
    <name evidence="2" type="ORF">QSH02_05375</name>
</gene>
<dbReference type="RefSeq" id="WP_109406556.1">
    <property type="nucleotide sequence ID" value="NZ_CP095785.1"/>
</dbReference>
<name>A0AAW7CWT9_9GAMM</name>
<dbReference type="EMBL" id="CP095785">
    <property type="protein sequence ID" value="XAG32293.1"/>
    <property type="molecule type" value="Genomic_DNA"/>
</dbReference>
<dbReference type="PROSITE" id="PS50943">
    <property type="entry name" value="HTH_CROC1"/>
    <property type="match status" value="1"/>
</dbReference>
<dbReference type="AlphaFoldDB" id="A0AAW7CWT9"/>
<dbReference type="Gene3D" id="1.10.260.40">
    <property type="entry name" value="lambda repressor-like DNA-binding domains"/>
    <property type="match status" value="1"/>
</dbReference>
<dbReference type="SMART" id="SM00530">
    <property type="entry name" value="HTH_XRE"/>
    <property type="match status" value="1"/>
</dbReference>
<keyword evidence="5" id="KW-1185">Reference proteome</keyword>
<dbReference type="CDD" id="cd00093">
    <property type="entry name" value="HTH_XRE"/>
    <property type="match status" value="1"/>
</dbReference>
<evidence type="ECO:0000313" key="2">
    <source>
        <dbReference type="EMBL" id="MDL5354275.1"/>
    </source>
</evidence>
<organism evidence="2 4">
    <name type="scientific">Proteus faecis</name>
    <dbReference type="NCBI Taxonomy" id="2050967"/>
    <lineage>
        <taxon>Bacteria</taxon>
        <taxon>Pseudomonadati</taxon>
        <taxon>Pseudomonadota</taxon>
        <taxon>Gammaproteobacteria</taxon>
        <taxon>Enterobacterales</taxon>
        <taxon>Morganellaceae</taxon>
        <taxon>Proteus</taxon>
    </lineage>
</organism>
<protein>
    <submittedName>
        <fullName evidence="3">Helix-turn-helix domain-containing protein</fullName>
    </submittedName>
    <submittedName>
        <fullName evidence="2">Helix-turn-helix transcriptional regulator</fullName>
    </submittedName>
</protein>
<evidence type="ECO:0000313" key="4">
    <source>
        <dbReference type="Proteomes" id="UP001224739"/>
    </source>
</evidence>
<reference evidence="2" key="2">
    <citation type="submission" date="2023-06" db="EMBL/GenBank/DDBJ databases">
        <title>Acute promotion of culturable opportunistic pathogens and persistent increase of antibiotic resistance following antibiotic exposure in mouse gut microbiota.</title>
        <authorList>
            <person name="Li L."/>
            <person name="Wang B."/>
            <person name="Sun Y."/>
            <person name="Wang M."/>
            <person name="Xu H."/>
        </authorList>
    </citation>
    <scope>NUCLEOTIDE SEQUENCE</scope>
    <source>
        <strain evidence="2">EPA10_1</strain>
    </source>
</reference>
<accession>A0AAW7CWT9</accession>
<dbReference type="InterPro" id="IPR001387">
    <property type="entry name" value="Cro/C1-type_HTH"/>
</dbReference>
<feature type="domain" description="HTH cro/C1-type" evidence="1">
    <location>
        <begin position="13"/>
        <end position="67"/>
    </location>
</feature>
<dbReference type="Proteomes" id="UP001224739">
    <property type="component" value="Unassembled WGS sequence"/>
</dbReference>
<dbReference type="SUPFAM" id="SSF47413">
    <property type="entry name" value="lambda repressor-like DNA-binding domains"/>
    <property type="match status" value="1"/>
</dbReference>
<dbReference type="EMBL" id="JASVWL010000002">
    <property type="protein sequence ID" value="MDL5354275.1"/>
    <property type="molecule type" value="Genomic_DNA"/>
</dbReference>
<dbReference type="Proteomes" id="UP001438077">
    <property type="component" value="Chromosome"/>
</dbReference>
<dbReference type="GeneID" id="83611679"/>
<sequence>MNKKISRLVGKKIRSLREKYCMTGDELGALLGISQQHQSRYENGDTNIHAETLYCLSYLFDVEPEYFLSDLLVEDNKLEKDKIDSQKNHYMAEVIFIQ</sequence>
<dbReference type="GO" id="GO:0003677">
    <property type="term" value="F:DNA binding"/>
    <property type="evidence" value="ECO:0007669"/>
    <property type="project" value="InterPro"/>
</dbReference>
<evidence type="ECO:0000313" key="5">
    <source>
        <dbReference type="Proteomes" id="UP001438077"/>
    </source>
</evidence>
<dbReference type="Pfam" id="PF01381">
    <property type="entry name" value="HTH_3"/>
    <property type="match status" value="1"/>
</dbReference>
<reference evidence="3 5" key="1">
    <citation type="submission" date="2022-03" db="EMBL/GenBank/DDBJ databases">
        <title>Sea Food Isolates.</title>
        <authorList>
            <person name="Li C."/>
        </authorList>
    </citation>
    <scope>NUCLEOTIDE SEQUENCE [LARGE SCALE GENOMIC DNA]</scope>
    <source>
        <strain evidence="3 5">19MO01SH08</strain>
    </source>
</reference>
<evidence type="ECO:0000313" key="3">
    <source>
        <dbReference type="EMBL" id="XAG32293.1"/>
    </source>
</evidence>